<name>A0AC60PWC9_IXOPE</name>
<dbReference type="EMBL" id="JABSTQ010009948">
    <property type="protein sequence ID" value="KAG0424652.1"/>
    <property type="molecule type" value="Genomic_DNA"/>
</dbReference>
<keyword evidence="2" id="KW-1185">Reference proteome</keyword>
<accession>A0AC60PWC9</accession>
<feature type="non-terminal residue" evidence="1">
    <location>
        <position position="372"/>
    </location>
</feature>
<proteinExistence type="predicted"/>
<comment type="caution">
    <text evidence="1">The sequence shown here is derived from an EMBL/GenBank/DDBJ whole genome shotgun (WGS) entry which is preliminary data.</text>
</comment>
<evidence type="ECO:0000313" key="2">
    <source>
        <dbReference type="Proteomes" id="UP000805193"/>
    </source>
</evidence>
<reference evidence="1 2" key="1">
    <citation type="journal article" date="2020" name="Cell">
        <title>Large-Scale Comparative Analyses of Tick Genomes Elucidate Their Genetic Diversity and Vector Capacities.</title>
        <authorList>
            <consortium name="Tick Genome and Microbiome Consortium (TIGMIC)"/>
            <person name="Jia N."/>
            <person name="Wang J."/>
            <person name="Shi W."/>
            <person name="Du L."/>
            <person name="Sun Y."/>
            <person name="Zhan W."/>
            <person name="Jiang J.F."/>
            <person name="Wang Q."/>
            <person name="Zhang B."/>
            <person name="Ji P."/>
            <person name="Bell-Sakyi L."/>
            <person name="Cui X.M."/>
            <person name="Yuan T.T."/>
            <person name="Jiang B.G."/>
            <person name="Yang W.F."/>
            <person name="Lam T.T."/>
            <person name="Chang Q.C."/>
            <person name="Ding S.J."/>
            <person name="Wang X.J."/>
            <person name="Zhu J.G."/>
            <person name="Ruan X.D."/>
            <person name="Zhao L."/>
            <person name="Wei J.T."/>
            <person name="Ye R.Z."/>
            <person name="Que T.C."/>
            <person name="Du C.H."/>
            <person name="Zhou Y.H."/>
            <person name="Cheng J.X."/>
            <person name="Dai P.F."/>
            <person name="Guo W.B."/>
            <person name="Han X.H."/>
            <person name="Huang E.J."/>
            <person name="Li L.F."/>
            <person name="Wei W."/>
            <person name="Gao Y.C."/>
            <person name="Liu J.Z."/>
            <person name="Shao H.Z."/>
            <person name="Wang X."/>
            <person name="Wang C.C."/>
            <person name="Yang T.C."/>
            <person name="Huo Q.B."/>
            <person name="Li W."/>
            <person name="Chen H.Y."/>
            <person name="Chen S.E."/>
            <person name="Zhou L.G."/>
            <person name="Ni X.B."/>
            <person name="Tian J.H."/>
            <person name="Sheng Y."/>
            <person name="Liu T."/>
            <person name="Pan Y.S."/>
            <person name="Xia L.Y."/>
            <person name="Li J."/>
            <person name="Zhao F."/>
            <person name="Cao W.C."/>
        </authorList>
    </citation>
    <scope>NUCLEOTIDE SEQUENCE [LARGE SCALE GENOMIC DNA]</scope>
    <source>
        <strain evidence="1">Iper-2018</strain>
    </source>
</reference>
<evidence type="ECO:0000313" key="1">
    <source>
        <dbReference type="EMBL" id="KAG0424652.1"/>
    </source>
</evidence>
<dbReference type="Proteomes" id="UP000805193">
    <property type="component" value="Unassembled WGS sequence"/>
</dbReference>
<gene>
    <name evidence="1" type="ORF">HPB47_028113</name>
</gene>
<feature type="non-terminal residue" evidence="1">
    <location>
        <position position="1"/>
    </location>
</feature>
<sequence length="372" mass="41967">FVILPSGCQSTDGIQHNRSTNGSSNDDCMKPSQMRVDTTDVLRRLRLVMKKEGLAGYIVPSEDEHQERALVQTDSRYRVQAALQMDCQWTLVPEGADLVGTFAAMIPPDDVARGNNKIGVDTRLVTQEYYWTLKSQLERHKLVLVGKGSNLVDVIWTSGTGRPHEPLSPITVHELQYAGETWQSKVGRLREKLSAQHIDGIVISALDEIAWLFNLRGSDVPYTPVFESFTFITQTEAKLYLKRGLRSLEEAVQAYLNADCRNDTEPCVTIMDYNETYQDIPRSATKFSRILTTFACSYALCGDIPKEKQVQKDSPVKYFQAIKNSVEVDGMKNAHLKDAVAQVSMYALLEKDLQKGKSWDELKVGKQLIHFR</sequence>
<protein>
    <submittedName>
        <fullName evidence="1">Uncharacterized protein</fullName>
    </submittedName>
</protein>
<organism evidence="1 2">
    <name type="scientific">Ixodes persulcatus</name>
    <name type="common">Taiga tick</name>
    <dbReference type="NCBI Taxonomy" id="34615"/>
    <lineage>
        <taxon>Eukaryota</taxon>
        <taxon>Metazoa</taxon>
        <taxon>Ecdysozoa</taxon>
        <taxon>Arthropoda</taxon>
        <taxon>Chelicerata</taxon>
        <taxon>Arachnida</taxon>
        <taxon>Acari</taxon>
        <taxon>Parasitiformes</taxon>
        <taxon>Ixodida</taxon>
        <taxon>Ixodoidea</taxon>
        <taxon>Ixodidae</taxon>
        <taxon>Ixodinae</taxon>
        <taxon>Ixodes</taxon>
    </lineage>
</organism>